<dbReference type="Pfam" id="PF07155">
    <property type="entry name" value="ECF-ribofla_trS"/>
    <property type="match status" value="1"/>
</dbReference>
<feature type="transmembrane region" description="Helical" evidence="1">
    <location>
        <begin position="20"/>
        <end position="42"/>
    </location>
</feature>
<evidence type="ECO:0000313" key="2">
    <source>
        <dbReference type="EMBL" id="HIV85419.1"/>
    </source>
</evidence>
<protein>
    <submittedName>
        <fullName evidence="2">Folate family ECF transporter S component</fullName>
    </submittedName>
</protein>
<keyword evidence="1" id="KW-0472">Membrane</keyword>
<accession>A0A9D1PP49</accession>
<dbReference type="Proteomes" id="UP000824162">
    <property type="component" value="Unassembled WGS sequence"/>
</dbReference>
<proteinExistence type="predicted"/>
<dbReference type="NCBIfam" id="TIGR04518">
    <property type="entry name" value="ECF_S_folT_fam"/>
    <property type="match status" value="1"/>
</dbReference>
<dbReference type="EMBL" id="DXIJ01000025">
    <property type="protein sequence ID" value="HIV85419.1"/>
    <property type="molecule type" value="Genomic_DNA"/>
</dbReference>
<dbReference type="Gene3D" id="1.10.1760.20">
    <property type="match status" value="1"/>
</dbReference>
<dbReference type="InterPro" id="IPR030949">
    <property type="entry name" value="ECF_S_folate_fam"/>
</dbReference>
<keyword evidence="1" id="KW-0812">Transmembrane</keyword>
<name>A0A9D1PP49_9FIRM</name>
<reference evidence="2" key="2">
    <citation type="submission" date="2021-04" db="EMBL/GenBank/DDBJ databases">
        <authorList>
            <person name="Gilroy R."/>
        </authorList>
    </citation>
    <scope>NUCLEOTIDE SEQUENCE</scope>
    <source>
        <strain evidence="2">5790</strain>
    </source>
</reference>
<dbReference type="GO" id="GO:0022857">
    <property type="term" value="F:transmembrane transporter activity"/>
    <property type="evidence" value="ECO:0007669"/>
    <property type="project" value="InterPro"/>
</dbReference>
<gene>
    <name evidence="2" type="ORF">H9900_01260</name>
</gene>
<keyword evidence="1" id="KW-1133">Transmembrane helix</keyword>
<organism evidence="2 3">
    <name type="scientific">Candidatus Monoglobus merdigallinarum</name>
    <dbReference type="NCBI Taxonomy" id="2838698"/>
    <lineage>
        <taxon>Bacteria</taxon>
        <taxon>Bacillati</taxon>
        <taxon>Bacillota</taxon>
        <taxon>Clostridia</taxon>
        <taxon>Monoglobales</taxon>
        <taxon>Monoglobaceae</taxon>
        <taxon>Monoglobus</taxon>
    </lineage>
</organism>
<sequence length="191" mass="20562">MQIFHNKLKSGNNFKAFGGIRLFGNLKVMLICALLISMSIVFKQIAITMGPFRISFENLPLLISGMIFGPVIGLVTGAVSDILGCFFSGYTINPIITVGAASIGLISGLVSFYAFKKNPGLRTVAAVAAAHIIGSMIIKSIGLHVYYQYPFSALALRVPLYIIIGSVEGFLSVMLLRNKAFSKHIAKVCGR</sequence>
<feature type="transmembrane region" description="Helical" evidence="1">
    <location>
        <begin position="95"/>
        <end position="115"/>
    </location>
</feature>
<comment type="caution">
    <text evidence="2">The sequence shown here is derived from an EMBL/GenBank/DDBJ whole genome shotgun (WGS) entry which is preliminary data.</text>
</comment>
<feature type="transmembrane region" description="Helical" evidence="1">
    <location>
        <begin position="62"/>
        <end position="89"/>
    </location>
</feature>
<feature type="transmembrane region" description="Helical" evidence="1">
    <location>
        <begin position="124"/>
        <end position="146"/>
    </location>
</feature>
<reference evidence="2" key="1">
    <citation type="journal article" date="2021" name="PeerJ">
        <title>Extensive microbial diversity within the chicken gut microbiome revealed by metagenomics and culture.</title>
        <authorList>
            <person name="Gilroy R."/>
            <person name="Ravi A."/>
            <person name="Getino M."/>
            <person name="Pursley I."/>
            <person name="Horton D.L."/>
            <person name="Alikhan N.F."/>
            <person name="Baker D."/>
            <person name="Gharbi K."/>
            <person name="Hall N."/>
            <person name="Watson M."/>
            <person name="Adriaenssens E.M."/>
            <person name="Foster-Nyarko E."/>
            <person name="Jarju S."/>
            <person name="Secka A."/>
            <person name="Antonio M."/>
            <person name="Oren A."/>
            <person name="Chaudhuri R.R."/>
            <person name="La Ragione R."/>
            <person name="Hildebrand F."/>
            <person name="Pallen M.J."/>
        </authorList>
    </citation>
    <scope>NUCLEOTIDE SEQUENCE</scope>
    <source>
        <strain evidence="2">5790</strain>
    </source>
</reference>
<evidence type="ECO:0000313" key="3">
    <source>
        <dbReference type="Proteomes" id="UP000824162"/>
    </source>
</evidence>
<dbReference type="InterPro" id="IPR009825">
    <property type="entry name" value="ECF_substrate-spec-like"/>
</dbReference>
<feature type="transmembrane region" description="Helical" evidence="1">
    <location>
        <begin position="158"/>
        <end position="176"/>
    </location>
</feature>
<dbReference type="AlphaFoldDB" id="A0A9D1PP49"/>
<evidence type="ECO:0000256" key="1">
    <source>
        <dbReference type="SAM" id="Phobius"/>
    </source>
</evidence>